<evidence type="ECO:0000313" key="6">
    <source>
        <dbReference type="Proteomes" id="UP000553766"/>
    </source>
</evidence>
<gene>
    <name evidence="5" type="ORF">FHS89_000215</name>
</gene>
<dbReference type="PANTHER" id="PTHR13887:SF56">
    <property type="entry name" value="THIOREDOXIN-LIKE REDUCTASE RV2466C"/>
    <property type="match status" value="1"/>
</dbReference>
<comment type="similarity">
    <text evidence="2">Belongs to the thioredoxin family. DsbA subfamily.</text>
</comment>
<keyword evidence="3" id="KW-0732">Signal</keyword>
<protein>
    <submittedName>
        <fullName evidence="5">Protein-disulfide isomerase</fullName>
    </submittedName>
</protein>
<keyword evidence="5" id="KW-0413">Isomerase</keyword>
<name>A0A840X0M8_9RHOB</name>
<dbReference type="Gene3D" id="3.40.30.10">
    <property type="entry name" value="Glutaredoxin"/>
    <property type="match status" value="1"/>
</dbReference>
<keyword evidence="6" id="KW-1185">Reference proteome</keyword>
<dbReference type="InterPro" id="IPR006311">
    <property type="entry name" value="TAT_signal"/>
</dbReference>
<dbReference type="InterPro" id="IPR036249">
    <property type="entry name" value="Thioredoxin-like_sf"/>
</dbReference>
<reference evidence="5 6" key="1">
    <citation type="submission" date="2020-08" db="EMBL/GenBank/DDBJ databases">
        <title>Genomic Encyclopedia of Type Strains, Phase IV (KMG-IV): sequencing the most valuable type-strain genomes for metagenomic binning, comparative biology and taxonomic classification.</title>
        <authorList>
            <person name="Goeker M."/>
        </authorList>
    </citation>
    <scope>NUCLEOTIDE SEQUENCE [LARGE SCALE GENOMIC DNA]</scope>
    <source>
        <strain evidence="5 6">DSM 103377</strain>
    </source>
</reference>
<proteinExistence type="inferred from homology"/>
<evidence type="ECO:0000256" key="3">
    <source>
        <dbReference type="SAM" id="SignalP"/>
    </source>
</evidence>
<accession>A0A840X0M8</accession>
<evidence type="ECO:0000256" key="2">
    <source>
        <dbReference type="ARBA" id="ARBA00005791"/>
    </source>
</evidence>
<comment type="function">
    <text evidence="1">May be required for disulfide bond formation in some proteins.</text>
</comment>
<dbReference type="RefSeq" id="WP_184007592.1">
    <property type="nucleotide sequence ID" value="NZ_JACIJS010000001.1"/>
</dbReference>
<dbReference type="NCBIfam" id="TIGR01409">
    <property type="entry name" value="TAT_signal_seq"/>
    <property type="match status" value="1"/>
</dbReference>
<dbReference type="AlphaFoldDB" id="A0A840X0M8"/>
<dbReference type="InterPro" id="IPR013766">
    <property type="entry name" value="Thioredoxin_domain"/>
</dbReference>
<evidence type="ECO:0000313" key="5">
    <source>
        <dbReference type="EMBL" id="MBB5514217.1"/>
    </source>
</evidence>
<dbReference type="InterPro" id="IPR019546">
    <property type="entry name" value="TAT_signal_bac_arc"/>
</dbReference>
<dbReference type="Proteomes" id="UP000553766">
    <property type="component" value="Unassembled WGS sequence"/>
</dbReference>
<evidence type="ECO:0000259" key="4">
    <source>
        <dbReference type="PROSITE" id="PS51352"/>
    </source>
</evidence>
<dbReference type="PROSITE" id="PS51318">
    <property type="entry name" value="TAT"/>
    <property type="match status" value="1"/>
</dbReference>
<evidence type="ECO:0000256" key="1">
    <source>
        <dbReference type="ARBA" id="ARBA00003565"/>
    </source>
</evidence>
<comment type="caution">
    <text evidence="5">The sequence shown here is derived from an EMBL/GenBank/DDBJ whole genome shotgun (WGS) entry which is preliminary data.</text>
</comment>
<sequence>MTIATPTRRSLLKGVAAATLATSAGLPAMAQDIEVTEMVLGDADAPVEVIEYASLTCPHCARFHTDVFPQLRANYIDTGKVRFVFREVYFDRFGLWGGMLARCDESRYFGVVDLLLKQQQDWSGAGDPAAIVQAMRRVGAQAGLSQEQMEQCLSDGDKAQALVDEYQRNAERDNVRGTPSFIINGTPYGNMGYAAFAQAIDAELDG</sequence>
<feature type="domain" description="Thioredoxin" evidence="4">
    <location>
        <begin position="15"/>
        <end position="205"/>
    </location>
</feature>
<dbReference type="GO" id="GO:0016853">
    <property type="term" value="F:isomerase activity"/>
    <property type="evidence" value="ECO:0007669"/>
    <property type="project" value="UniProtKB-KW"/>
</dbReference>
<feature type="chain" id="PRO_5032848518" evidence="3">
    <location>
        <begin position="31"/>
        <end position="206"/>
    </location>
</feature>
<dbReference type="Pfam" id="PF13462">
    <property type="entry name" value="Thioredoxin_4"/>
    <property type="match status" value="1"/>
</dbReference>
<dbReference type="SUPFAM" id="SSF52833">
    <property type="entry name" value="Thioredoxin-like"/>
    <property type="match status" value="1"/>
</dbReference>
<dbReference type="InterPro" id="IPR012336">
    <property type="entry name" value="Thioredoxin-like_fold"/>
</dbReference>
<feature type="signal peptide" evidence="3">
    <location>
        <begin position="1"/>
        <end position="30"/>
    </location>
</feature>
<dbReference type="PROSITE" id="PS51352">
    <property type="entry name" value="THIOREDOXIN_2"/>
    <property type="match status" value="1"/>
</dbReference>
<dbReference type="PANTHER" id="PTHR13887">
    <property type="entry name" value="GLUTATHIONE S-TRANSFERASE KAPPA"/>
    <property type="match status" value="1"/>
</dbReference>
<organism evidence="5 6">
    <name type="scientific">Rubricella aquisinus</name>
    <dbReference type="NCBI Taxonomy" id="2028108"/>
    <lineage>
        <taxon>Bacteria</taxon>
        <taxon>Pseudomonadati</taxon>
        <taxon>Pseudomonadota</taxon>
        <taxon>Alphaproteobacteria</taxon>
        <taxon>Rhodobacterales</taxon>
        <taxon>Paracoccaceae</taxon>
        <taxon>Rubricella</taxon>
    </lineage>
</organism>
<dbReference type="EMBL" id="JACIJS010000001">
    <property type="protein sequence ID" value="MBB5514217.1"/>
    <property type="molecule type" value="Genomic_DNA"/>
</dbReference>